<feature type="transmembrane region" description="Helical" evidence="1">
    <location>
        <begin position="71"/>
        <end position="91"/>
    </location>
</feature>
<keyword evidence="1" id="KW-1133">Transmembrane helix</keyword>
<dbReference type="RefSeq" id="WP_193845347.1">
    <property type="nucleotide sequence ID" value="NZ_PRDM01000001.1"/>
</dbReference>
<reference evidence="2 3" key="1">
    <citation type="submission" date="2018-07" db="EMBL/GenBank/DDBJ databases">
        <title>Genome assembly of strain KB82.</title>
        <authorList>
            <person name="Kukolya J."/>
            <person name="Horvath B."/>
            <person name="Nagy I."/>
            <person name="Toth A."/>
        </authorList>
    </citation>
    <scope>NUCLEOTIDE SEQUENCE [LARGE SCALE GENOMIC DNA]</scope>
    <source>
        <strain evidence="2 3">Kb82</strain>
    </source>
</reference>
<evidence type="ECO:0000313" key="3">
    <source>
        <dbReference type="Proteomes" id="UP000640614"/>
    </source>
</evidence>
<keyword evidence="3" id="KW-1185">Reference proteome</keyword>
<evidence type="ECO:0000256" key="1">
    <source>
        <dbReference type="SAM" id="Phobius"/>
    </source>
</evidence>
<protein>
    <submittedName>
        <fullName evidence="2">Uncharacterized protein</fullName>
    </submittedName>
</protein>
<dbReference type="Proteomes" id="UP000640614">
    <property type="component" value="Unassembled WGS sequence"/>
</dbReference>
<name>A0ABR9TG52_9FLAO</name>
<organism evidence="2 3">
    <name type="scientific">Flavobacterium hungaricum</name>
    <dbReference type="NCBI Taxonomy" id="2082725"/>
    <lineage>
        <taxon>Bacteria</taxon>
        <taxon>Pseudomonadati</taxon>
        <taxon>Bacteroidota</taxon>
        <taxon>Flavobacteriia</taxon>
        <taxon>Flavobacteriales</taxon>
        <taxon>Flavobacteriaceae</taxon>
        <taxon>Flavobacterium</taxon>
    </lineage>
</organism>
<evidence type="ECO:0000313" key="2">
    <source>
        <dbReference type="EMBL" id="MBE8724348.1"/>
    </source>
</evidence>
<dbReference type="EMBL" id="PRDM01000001">
    <property type="protein sequence ID" value="MBE8724348.1"/>
    <property type="molecule type" value="Genomic_DNA"/>
</dbReference>
<feature type="transmembrane region" description="Helical" evidence="1">
    <location>
        <begin position="7"/>
        <end position="27"/>
    </location>
</feature>
<keyword evidence="1" id="KW-0472">Membrane</keyword>
<feature type="transmembrane region" description="Helical" evidence="1">
    <location>
        <begin position="39"/>
        <end position="59"/>
    </location>
</feature>
<gene>
    <name evidence="2" type="ORF">C4F50_05245</name>
</gene>
<comment type="caution">
    <text evidence="2">The sequence shown here is derived from an EMBL/GenBank/DDBJ whole genome shotgun (WGS) entry which is preliminary data.</text>
</comment>
<accession>A0ABR9TG52</accession>
<sequence length="92" mass="10679">MQKLDRYVPFFIFLANLYFLPVSISILMHDGGPHKVSYYILPFSLIINLFILPAFIVMFSKNNSQKKYVQMNRAGFWTIIILVSLGVISVYI</sequence>
<keyword evidence="1" id="KW-0812">Transmembrane</keyword>
<proteinExistence type="predicted"/>